<dbReference type="EMBL" id="UINC01183443">
    <property type="protein sequence ID" value="SVD94218.1"/>
    <property type="molecule type" value="Genomic_DNA"/>
</dbReference>
<accession>A0A382ZHP3</accession>
<protein>
    <submittedName>
        <fullName evidence="1">Uncharacterized protein</fullName>
    </submittedName>
</protein>
<dbReference type="AlphaFoldDB" id="A0A382ZHP3"/>
<sequence>MLEKGTFRDNKKCGEWIEGGETVNYDPCPPDLEEGN</sequence>
<reference evidence="1" key="1">
    <citation type="submission" date="2018-05" db="EMBL/GenBank/DDBJ databases">
        <authorList>
            <person name="Lanie J.A."/>
            <person name="Ng W.-L."/>
            <person name="Kazmierczak K.M."/>
            <person name="Andrzejewski T.M."/>
            <person name="Davidsen T.M."/>
            <person name="Wayne K.J."/>
            <person name="Tettelin H."/>
            <person name="Glass J.I."/>
            <person name="Rusch D."/>
            <person name="Podicherti R."/>
            <person name="Tsui H.-C.T."/>
            <person name="Winkler M.E."/>
        </authorList>
    </citation>
    <scope>NUCLEOTIDE SEQUENCE</scope>
</reference>
<evidence type="ECO:0000313" key="1">
    <source>
        <dbReference type="EMBL" id="SVD94218.1"/>
    </source>
</evidence>
<proteinExistence type="predicted"/>
<gene>
    <name evidence="1" type="ORF">METZ01_LOCUS447072</name>
</gene>
<name>A0A382ZHP3_9ZZZZ</name>
<organism evidence="1">
    <name type="scientific">marine metagenome</name>
    <dbReference type="NCBI Taxonomy" id="408172"/>
    <lineage>
        <taxon>unclassified sequences</taxon>
        <taxon>metagenomes</taxon>
        <taxon>ecological metagenomes</taxon>
    </lineage>
</organism>